<evidence type="ECO:0000256" key="1">
    <source>
        <dbReference type="ARBA" id="ARBA00022723"/>
    </source>
</evidence>
<dbReference type="KEGG" id="slb:AWJ20_4692"/>
<feature type="zinc finger region" description="C3H1-type" evidence="5">
    <location>
        <begin position="4"/>
        <end position="32"/>
    </location>
</feature>
<dbReference type="FunFam" id="4.10.1000.10:FF:000022">
    <property type="entry name" value="Zinc finger CCCH domain-containing protein 7"/>
    <property type="match status" value="1"/>
</dbReference>
<evidence type="ECO:0000313" key="9">
    <source>
        <dbReference type="Proteomes" id="UP000189580"/>
    </source>
</evidence>
<dbReference type="GeneID" id="30036851"/>
<evidence type="ECO:0000256" key="6">
    <source>
        <dbReference type="SAM" id="MobiDB-lite"/>
    </source>
</evidence>
<name>A0A167E7T7_9ASCO</name>
<feature type="region of interest" description="Disordered" evidence="6">
    <location>
        <begin position="61"/>
        <end position="154"/>
    </location>
</feature>
<evidence type="ECO:0000256" key="3">
    <source>
        <dbReference type="ARBA" id="ARBA00022771"/>
    </source>
</evidence>
<reference evidence="8 9" key="1">
    <citation type="submission" date="2016-02" db="EMBL/GenBank/DDBJ databases">
        <title>Complete genome sequence and transcriptome regulation of the pentose utilising yeast Sugiyamaella lignohabitans.</title>
        <authorList>
            <person name="Bellasio M."/>
            <person name="Peymann A."/>
            <person name="Valli M."/>
            <person name="Sipitzky M."/>
            <person name="Graf A."/>
            <person name="Sauer M."/>
            <person name="Marx H."/>
            <person name="Mattanovich D."/>
        </authorList>
    </citation>
    <scope>NUCLEOTIDE SEQUENCE [LARGE SCALE GENOMIC DNA]</scope>
    <source>
        <strain evidence="8 9">CBS 10342</strain>
    </source>
</reference>
<dbReference type="PROSITE" id="PS50103">
    <property type="entry name" value="ZF_C3H1"/>
    <property type="match status" value="1"/>
</dbReference>
<keyword evidence="9" id="KW-1185">Reference proteome</keyword>
<dbReference type="PANTHER" id="PTHR46156">
    <property type="entry name" value="CCCH ZINGC FINGER"/>
    <property type="match status" value="1"/>
</dbReference>
<sequence>MKVAPGALVCRWFALDGYCDTGDKCDKRHVFECPDFEATGQCHRKKCPLKHILRAKEEGKFETHDVTNTTEDSSLPIDLDAVIDMINAEDESPDDDSDNDESENDDDGSNDDESGSDDDDSADDVSSDDSDVMQWDFTHNNHLPDDDNEDFISI</sequence>
<dbReference type="RefSeq" id="XP_018736225.1">
    <property type="nucleotide sequence ID" value="XM_018881780.1"/>
</dbReference>
<gene>
    <name evidence="8" type="ORF">AWJ20_4692</name>
</gene>
<feature type="compositionally biased region" description="Acidic residues" evidence="6">
    <location>
        <begin position="87"/>
        <end position="131"/>
    </location>
</feature>
<dbReference type="InterPro" id="IPR036855">
    <property type="entry name" value="Znf_CCCH_sf"/>
</dbReference>
<dbReference type="OrthoDB" id="410307at2759"/>
<keyword evidence="2" id="KW-0677">Repeat</keyword>
<evidence type="ECO:0000313" key="8">
    <source>
        <dbReference type="EMBL" id="ANB13748.1"/>
    </source>
</evidence>
<dbReference type="GO" id="GO:0008270">
    <property type="term" value="F:zinc ion binding"/>
    <property type="evidence" value="ECO:0007669"/>
    <property type="project" value="UniProtKB-KW"/>
</dbReference>
<dbReference type="EMBL" id="CP014502">
    <property type="protein sequence ID" value="ANB13748.1"/>
    <property type="molecule type" value="Genomic_DNA"/>
</dbReference>
<accession>A0A167E7T7</accession>
<dbReference type="InterPro" id="IPR000571">
    <property type="entry name" value="Znf_CCCH"/>
</dbReference>
<proteinExistence type="predicted"/>
<evidence type="ECO:0000259" key="7">
    <source>
        <dbReference type="PROSITE" id="PS50103"/>
    </source>
</evidence>
<feature type="domain" description="C3H1-type" evidence="7">
    <location>
        <begin position="4"/>
        <end position="32"/>
    </location>
</feature>
<keyword evidence="3 5" id="KW-0863">Zinc-finger</keyword>
<keyword evidence="4 5" id="KW-0862">Zinc</keyword>
<protein>
    <recommendedName>
        <fullName evidence="7">C3H1-type domain-containing protein</fullName>
    </recommendedName>
</protein>
<evidence type="ECO:0000256" key="5">
    <source>
        <dbReference type="PROSITE-ProRule" id="PRU00723"/>
    </source>
</evidence>
<evidence type="ECO:0000256" key="4">
    <source>
        <dbReference type="ARBA" id="ARBA00022833"/>
    </source>
</evidence>
<dbReference type="Gene3D" id="4.10.1000.10">
    <property type="entry name" value="Zinc finger, CCCH-type"/>
    <property type="match status" value="1"/>
</dbReference>
<dbReference type="Proteomes" id="UP000189580">
    <property type="component" value="Chromosome d"/>
</dbReference>
<dbReference type="AlphaFoldDB" id="A0A167E7T7"/>
<dbReference type="PANTHER" id="PTHR46156:SF1">
    <property type="entry name" value="ZINC FINGER CCCH DOMAIN-CONTAINING PROTEIN 3"/>
    <property type="match status" value="1"/>
</dbReference>
<keyword evidence="1 5" id="KW-0479">Metal-binding</keyword>
<dbReference type="SUPFAM" id="SSF90229">
    <property type="entry name" value="CCCH zinc finger"/>
    <property type="match status" value="1"/>
</dbReference>
<dbReference type="GO" id="GO:0005634">
    <property type="term" value="C:nucleus"/>
    <property type="evidence" value="ECO:0007669"/>
    <property type="project" value="TreeGrafter"/>
</dbReference>
<organism evidence="8 9">
    <name type="scientific">Sugiyamaella lignohabitans</name>
    <dbReference type="NCBI Taxonomy" id="796027"/>
    <lineage>
        <taxon>Eukaryota</taxon>
        <taxon>Fungi</taxon>
        <taxon>Dikarya</taxon>
        <taxon>Ascomycota</taxon>
        <taxon>Saccharomycotina</taxon>
        <taxon>Dipodascomycetes</taxon>
        <taxon>Dipodascales</taxon>
        <taxon>Trichomonascaceae</taxon>
        <taxon>Sugiyamaella</taxon>
    </lineage>
</organism>
<evidence type="ECO:0000256" key="2">
    <source>
        <dbReference type="ARBA" id="ARBA00022737"/>
    </source>
</evidence>